<keyword evidence="2" id="KW-1185">Reference proteome</keyword>
<name>A0ACB7H3T6_MANES</name>
<proteinExistence type="predicted"/>
<gene>
    <name evidence="1" type="ORF">MANES_09G076357v8</name>
</gene>
<accession>A0ACB7H3T6</accession>
<protein>
    <submittedName>
        <fullName evidence="1">Uncharacterized protein</fullName>
    </submittedName>
</protein>
<sequence length="65" mass="7860">MTMFRYQTIVTLKSEQEDCVLFSNIFSEQWDKYSKSLRILNFNPKVFSYRQFGSVSSIYWSSFHL</sequence>
<dbReference type="EMBL" id="CM004395">
    <property type="protein sequence ID" value="KAG8647374.1"/>
    <property type="molecule type" value="Genomic_DNA"/>
</dbReference>
<reference evidence="2" key="1">
    <citation type="journal article" date="2016" name="Nat. Biotechnol.">
        <title>Sequencing wild and cultivated cassava and related species reveals extensive interspecific hybridization and genetic diversity.</title>
        <authorList>
            <person name="Bredeson J.V."/>
            <person name="Lyons J.B."/>
            <person name="Prochnik S.E."/>
            <person name="Wu G.A."/>
            <person name="Ha C.M."/>
            <person name="Edsinger-Gonzales E."/>
            <person name="Grimwood J."/>
            <person name="Schmutz J."/>
            <person name="Rabbi I.Y."/>
            <person name="Egesi C."/>
            <person name="Nauluvula P."/>
            <person name="Lebot V."/>
            <person name="Ndunguru J."/>
            <person name="Mkamilo G."/>
            <person name="Bart R.S."/>
            <person name="Setter T.L."/>
            <person name="Gleadow R.M."/>
            <person name="Kulakow P."/>
            <person name="Ferguson M.E."/>
            <person name="Rounsley S."/>
            <person name="Rokhsar D.S."/>
        </authorList>
    </citation>
    <scope>NUCLEOTIDE SEQUENCE [LARGE SCALE GENOMIC DNA]</scope>
    <source>
        <strain evidence="2">cv. AM560-2</strain>
    </source>
</reference>
<organism evidence="1 2">
    <name type="scientific">Manihot esculenta</name>
    <name type="common">Cassava</name>
    <name type="synonym">Jatropha manihot</name>
    <dbReference type="NCBI Taxonomy" id="3983"/>
    <lineage>
        <taxon>Eukaryota</taxon>
        <taxon>Viridiplantae</taxon>
        <taxon>Streptophyta</taxon>
        <taxon>Embryophyta</taxon>
        <taxon>Tracheophyta</taxon>
        <taxon>Spermatophyta</taxon>
        <taxon>Magnoliopsida</taxon>
        <taxon>eudicotyledons</taxon>
        <taxon>Gunneridae</taxon>
        <taxon>Pentapetalae</taxon>
        <taxon>rosids</taxon>
        <taxon>fabids</taxon>
        <taxon>Malpighiales</taxon>
        <taxon>Euphorbiaceae</taxon>
        <taxon>Crotonoideae</taxon>
        <taxon>Manihoteae</taxon>
        <taxon>Manihot</taxon>
    </lineage>
</organism>
<dbReference type="Proteomes" id="UP000091857">
    <property type="component" value="Chromosome 9"/>
</dbReference>
<evidence type="ECO:0000313" key="2">
    <source>
        <dbReference type="Proteomes" id="UP000091857"/>
    </source>
</evidence>
<comment type="caution">
    <text evidence="1">The sequence shown here is derived from an EMBL/GenBank/DDBJ whole genome shotgun (WGS) entry which is preliminary data.</text>
</comment>
<evidence type="ECO:0000313" key="1">
    <source>
        <dbReference type="EMBL" id="KAG8647374.1"/>
    </source>
</evidence>